<dbReference type="PROSITE" id="PS00675">
    <property type="entry name" value="SIGMA54_INTERACT_1"/>
    <property type="match status" value="1"/>
</dbReference>
<dbReference type="CDD" id="cd00130">
    <property type="entry name" value="PAS"/>
    <property type="match status" value="1"/>
</dbReference>
<dbReference type="SMART" id="SM00382">
    <property type="entry name" value="AAA"/>
    <property type="match status" value="1"/>
</dbReference>
<evidence type="ECO:0000256" key="2">
    <source>
        <dbReference type="ARBA" id="ARBA00022840"/>
    </source>
</evidence>
<dbReference type="SMART" id="SM00091">
    <property type="entry name" value="PAS"/>
    <property type="match status" value="1"/>
</dbReference>
<evidence type="ECO:0000313" key="4">
    <source>
        <dbReference type="EMBL" id="CDS88358.1"/>
    </source>
</evidence>
<evidence type="ECO:0000313" key="6">
    <source>
        <dbReference type="EMBL" id="CDS95992.1"/>
    </source>
</evidence>
<evidence type="ECO:0000313" key="5">
    <source>
        <dbReference type="EMBL" id="CDS89013.1"/>
    </source>
</evidence>
<accession>A0A069APG0</accession>
<dbReference type="EMBL" id="LK932849">
    <property type="protein sequence ID" value="CDS95992.1"/>
    <property type="molecule type" value="Genomic_DNA"/>
</dbReference>
<dbReference type="RefSeq" id="WP_021367259.1">
    <property type="nucleotide sequence ID" value="NZ_BBYB01000221.1"/>
</dbReference>
<dbReference type="Pfam" id="PF00158">
    <property type="entry name" value="Sigma54_activat"/>
    <property type="match status" value="1"/>
</dbReference>
<dbReference type="PANTHER" id="PTHR32071">
    <property type="entry name" value="TRANSCRIPTIONAL REGULATORY PROTEIN"/>
    <property type="match status" value="1"/>
</dbReference>
<dbReference type="Gene3D" id="1.10.8.60">
    <property type="match status" value="1"/>
</dbReference>
<dbReference type="InterPro" id="IPR036388">
    <property type="entry name" value="WH-like_DNA-bd_sf"/>
</dbReference>
<organism evidence="6">
    <name type="scientific">Clostridioides difficile</name>
    <name type="common">Peptoclostridium difficile</name>
    <dbReference type="NCBI Taxonomy" id="1496"/>
    <lineage>
        <taxon>Bacteria</taxon>
        <taxon>Bacillati</taxon>
        <taxon>Bacillota</taxon>
        <taxon>Clostridia</taxon>
        <taxon>Peptostreptococcales</taxon>
        <taxon>Peptostreptococcaceae</taxon>
        <taxon>Clostridioides</taxon>
    </lineage>
</organism>
<dbReference type="InterPro" id="IPR035965">
    <property type="entry name" value="PAS-like_dom_sf"/>
</dbReference>
<dbReference type="PROSITE" id="PS00676">
    <property type="entry name" value="SIGMA54_INTERACT_2"/>
    <property type="match status" value="1"/>
</dbReference>
<sequence>MKQMELAIVSLKKDAGEIYENQIRQFLGDNLKINLYSFEEGNLKFFKEKLILLSAYLKYDEIVKLSHSDAQIIVPKLTFEKNSIDMISKLEKDKIIYVYNLSKDMAIETISLIHRLGIDNINILPCYPEIEFTPTDAVILTPGEKILPKFKNCEVIDLKYRIIDLSCIVEIATKTKLKHLIKDDLIKKYVEKIIPTSYSTGELLLDANKFERQFDLLLSIIDDGIICTNNDGIIQFYNHMARKILSINANEMIDSFVGDCIKDINFQSILTNKTPFFEKLIKINHIDINLEIKHIQLNVFDGFILKMTKFSQLEKKQAKLRAQLVNSGNISKYTFDDILGSSIQTINTKKIANKMAQSNSSILIIGESGTGKELFAQSIHSASRRKDGPFVAVNCSTFQENLLQSELFGYDEGAFTGAKKGGKIGLFELANNGTIFLDEIGEMDLNSQSKLLRVIQEKQVRRIGSNNVIDIDVRIIAATNRNLKELVSKNMFRRDLYFRLNVLPLKIHPLRERPADIFEIFGSLKYDIPCNFILSEEVKEIFKMYRWEGNVRELRNLGEYFCYLEKDIIEICDLPEYILDTIDSNYSRTVCNKVSDNIKKYQFNIGKDKNIMKYDYNFKRSLDEYIFILDNLKKAYDLKERIGRKSLCKIALEENRFLTEQQIRNMLLELQNFGLVDILVGRGGSIITSKGVEFLKNINRSNKLNS</sequence>
<dbReference type="CDD" id="cd00009">
    <property type="entry name" value="AAA"/>
    <property type="match status" value="1"/>
</dbReference>
<dbReference type="InterPro" id="IPR058031">
    <property type="entry name" value="AAA_lid_NorR"/>
</dbReference>
<dbReference type="InterPro" id="IPR003593">
    <property type="entry name" value="AAA+_ATPase"/>
</dbReference>
<dbReference type="Pfam" id="PF25601">
    <property type="entry name" value="AAA_lid_14"/>
    <property type="match status" value="1"/>
</dbReference>
<dbReference type="Gene3D" id="1.10.10.10">
    <property type="entry name" value="Winged helix-like DNA-binding domain superfamily/Winged helix DNA-binding domain"/>
    <property type="match status" value="1"/>
</dbReference>
<keyword evidence="1" id="KW-0547">Nucleotide-binding</keyword>
<dbReference type="InterPro" id="IPR002078">
    <property type="entry name" value="Sigma_54_int"/>
</dbReference>
<protein>
    <submittedName>
        <fullName evidence="5">Sigma-54 interaction domain protein</fullName>
    </submittedName>
    <submittedName>
        <fullName evidence="6">Transcriptional regulator, sigma-54-dependent</fullName>
    </submittedName>
</protein>
<name>A0A069APG0_CLODI</name>
<keyword evidence="2" id="KW-0067">ATP-binding</keyword>
<dbReference type="PANTHER" id="PTHR32071:SF57">
    <property type="entry name" value="C4-DICARBOXYLATE TRANSPORT TRANSCRIPTIONAL REGULATORY PROTEIN DCTD"/>
    <property type="match status" value="1"/>
</dbReference>
<dbReference type="EMBL" id="LK932410">
    <property type="protein sequence ID" value="CDS89013.1"/>
    <property type="molecule type" value="Genomic_DNA"/>
</dbReference>
<dbReference type="InterPro" id="IPR025662">
    <property type="entry name" value="Sigma_54_int_dom_ATP-bd_1"/>
</dbReference>
<dbReference type="SUPFAM" id="SSF52540">
    <property type="entry name" value="P-loop containing nucleoside triphosphate hydrolases"/>
    <property type="match status" value="1"/>
</dbReference>
<evidence type="ECO:0000259" key="3">
    <source>
        <dbReference type="PROSITE" id="PS50045"/>
    </source>
</evidence>
<dbReference type="InterPro" id="IPR027417">
    <property type="entry name" value="P-loop_NTPase"/>
</dbReference>
<feature type="domain" description="Sigma-54 factor interaction" evidence="3">
    <location>
        <begin position="338"/>
        <end position="563"/>
    </location>
</feature>
<dbReference type="PROSITE" id="PS50045">
    <property type="entry name" value="SIGMA54_INTERACT_4"/>
    <property type="match status" value="1"/>
</dbReference>
<dbReference type="InterPro" id="IPR025943">
    <property type="entry name" value="Sigma_54_int_dom_ATP-bd_2"/>
</dbReference>
<gene>
    <name evidence="6" type="ORF">BN1095_20258</name>
    <name evidence="4" type="ORF">BN1096_690014</name>
    <name evidence="5" type="ORF">BN1097_700014</name>
</gene>
<dbReference type="FunFam" id="3.40.50.300:FF:000006">
    <property type="entry name" value="DNA-binding transcriptional regulator NtrC"/>
    <property type="match status" value="1"/>
</dbReference>
<proteinExistence type="predicted"/>
<dbReference type="Gene3D" id="3.40.50.300">
    <property type="entry name" value="P-loop containing nucleotide triphosphate hydrolases"/>
    <property type="match status" value="1"/>
</dbReference>
<dbReference type="Gene3D" id="3.30.450.20">
    <property type="entry name" value="PAS domain"/>
    <property type="match status" value="1"/>
</dbReference>
<dbReference type="AlphaFoldDB" id="A0A069APG0"/>
<evidence type="ECO:0000256" key="1">
    <source>
        <dbReference type="ARBA" id="ARBA00022741"/>
    </source>
</evidence>
<dbReference type="GO" id="GO:0006355">
    <property type="term" value="P:regulation of DNA-templated transcription"/>
    <property type="evidence" value="ECO:0007669"/>
    <property type="project" value="InterPro"/>
</dbReference>
<dbReference type="GO" id="GO:0005524">
    <property type="term" value="F:ATP binding"/>
    <property type="evidence" value="ECO:0007669"/>
    <property type="project" value="UniProtKB-KW"/>
</dbReference>
<dbReference type="SUPFAM" id="SSF55785">
    <property type="entry name" value="PYP-like sensor domain (PAS domain)"/>
    <property type="match status" value="1"/>
</dbReference>
<dbReference type="InterPro" id="IPR000014">
    <property type="entry name" value="PAS"/>
</dbReference>
<reference evidence="6" key="1">
    <citation type="submission" date="2014-07" db="EMBL/GenBank/DDBJ databases">
        <authorList>
            <person name="Monot Marc"/>
        </authorList>
    </citation>
    <scope>NUCLEOTIDE SEQUENCE</scope>
    <source>
        <strain evidence="6">7032989</strain>
        <strain evidence="5">7032994</strain>
    </source>
</reference>
<dbReference type="EMBL" id="LK932523">
    <property type="protein sequence ID" value="CDS88358.1"/>
    <property type="molecule type" value="Genomic_DNA"/>
</dbReference>